<proteinExistence type="predicted"/>
<name>A0A4Y2QCQ9_ARAVE</name>
<dbReference type="Proteomes" id="UP000499080">
    <property type="component" value="Unassembled WGS sequence"/>
</dbReference>
<comment type="caution">
    <text evidence="1">The sequence shown here is derived from an EMBL/GenBank/DDBJ whole genome shotgun (WGS) entry which is preliminary data.</text>
</comment>
<dbReference type="EMBL" id="BGPR01220146">
    <property type="protein sequence ID" value="GBN60690.1"/>
    <property type="molecule type" value="Genomic_DNA"/>
</dbReference>
<protein>
    <submittedName>
        <fullName evidence="1">Uncharacterized protein</fullName>
    </submittedName>
</protein>
<dbReference type="AlphaFoldDB" id="A0A4Y2QCQ9"/>
<evidence type="ECO:0000313" key="2">
    <source>
        <dbReference type="Proteomes" id="UP000499080"/>
    </source>
</evidence>
<reference evidence="1 2" key="1">
    <citation type="journal article" date="2019" name="Sci. Rep.">
        <title>Orb-weaving spider Araneus ventricosus genome elucidates the spidroin gene catalogue.</title>
        <authorList>
            <person name="Kono N."/>
            <person name="Nakamura H."/>
            <person name="Ohtoshi R."/>
            <person name="Moran D.A.P."/>
            <person name="Shinohara A."/>
            <person name="Yoshida Y."/>
            <person name="Fujiwara M."/>
            <person name="Mori M."/>
            <person name="Tomita M."/>
            <person name="Arakawa K."/>
        </authorList>
    </citation>
    <scope>NUCLEOTIDE SEQUENCE [LARGE SCALE GENOMIC DNA]</scope>
</reference>
<sequence>MQICSKSRVIKRQAYETCGASSGLKSTRRSLCRLTSSQWGVHVWSDNRPAPASPARVIKCSGWRGGSCRWMEVPHICFTMQFGKSALGGTVSHLHGKLLTNS</sequence>
<keyword evidence="2" id="KW-1185">Reference proteome</keyword>
<accession>A0A4Y2QCQ9</accession>
<evidence type="ECO:0000313" key="1">
    <source>
        <dbReference type="EMBL" id="GBN60690.1"/>
    </source>
</evidence>
<organism evidence="1 2">
    <name type="scientific">Araneus ventricosus</name>
    <name type="common">Orbweaver spider</name>
    <name type="synonym">Epeira ventricosa</name>
    <dbReference type="NCBI Taxonomy" id="182803"/>
    <lineage>
        <taxon>Eukaryota</taxon>
        <taxon>Metazoa</taxon>
        <taxon>Ecdysozoa</taxon>
        <taxon>Arthropoda</taxon>
        <taxon>Chelicerata</taxon>
        <taxon>Arachnida</taxon>
        <taxon>Araneae</taxon>
        <taxon>Araneomorphae</taxon>
        <taxon>Entelegynae</taxon>
        <taxon>Araneoidea</taxon>
        <taxon>Araneidae</taxon>
        <taxon>Araneus</taxon>
    </lineage>
</organism>
<gene>
    <name evidence="1" type="ORF">AVEN_135999_1</name>
</gene>